<proteinExistence type="predicted"/>
<dbReference type="EMBL" id="JBHTBF010000002">
    <property type="protein sequence ID" value="MFC7316981.1"/>
    <property type="molecule type" value="Genomic_DNA"/>
</dbReference>
<evidence type="ECO:0000256" key="1">
    <source>
        <dbReference type="SAM" id="MobiDB-lite"/>
    </source>
</evidence>
<gene>
    <name evidence="3" type="ORF">ACFQPE_09260</name>
</gene>
<dbReference type="Gene3D" id="2.30.40.10">
    <property type="entry name" value="Urease, subunit C, domain 1"/>
    <property type="match status" value="1"/>
</dbReference>
<dbReference type="PANTHER" id="PTHR43135">
    <property type="entry name" value="ALPHA-D-RIBOSE 1-METHYLPHOSPHONATE 5-TRIPHOSPHATE DIPHOSPHATASE"/>
    <property type="match status" value="1"/>
</dbReference>
<sequence>MRKAREARRAHLDSTRRVHEAGVPVALGTDFIGPDLVPHGENALEAELLVSAVGLSEMEAIRAATSVAARTVPGDEIGAIEAGRYGDLVALGSDPLDDIEALRDVEAVYRGGEVVWGRSIAHTCGFEDHHPDGVNRPCGPQSNARSRLSRIESRL</sequence>
<evidence type="ECO:0000313" key="3">
    <source>
        <dbReference type="EMBL" id="MFC7316981.1"/>
    </source>
</evidence>
<comment type="caution">
    <text evidence="3">The sequence shown here is derived from an EMBL/GenBank/DDBJ whole genome shotgun (WGS) entry which is preliminary data.</text>
</comment>
<dbReference type="InterPro" id="IPR032466">
    <property type="entry name" value="Metal_Hydrolase"/>
</dbReference>
<dbReference type="RefSeq" id="WP_379794427.1">
    <property type="nucleotide sequence ID" value="NZ_JBHTBF010000002.1"/>
</dbReference>
<organism evidence="3 4">
    <name type="scientific">Halomarina halobia</name>
    <dbReference type="NCBI Taxonomy" id="3033386"/>
    <lineage>
        <taxon>Archaea</taxon>
        <taxon>Methanobacteriati</taxon>
        <taxon>Methanobacteriota</taxon>
        <taxon>Stenosarchaea group</taxon>
        <taxon>Halobacteria</taxon>
        <taxon>Halobacteriales</taxon>
        <taxon>Natronomonadaceae</taxon>
        <taxon>Halomarina</taxon>
    </lineage>
</organism>
<feature type="domain" description="Amidohydrolase-related" evidence="2">
    <location>
        <begin position="3"/>
        <end position="115"/>
    </location>
</feature>
<dbReference type="Gene3D" id="3.20.20.140">
    <property type="entry name" value="Metal-dependent hydrolases"/>
    <property type="match status" value="1"/>
</dbReference>
<dbReference type="SUPFAM" id="SSF51556">
    <property type="entry name" value="Metallo-dependent hydrolases"/>
    <property type="match status" value="1"/>
</dbReference>
<dbReference type="PANTHER" id="PTHR43135:SF3">
    <property type="entry name" value="ALPHA-D-RIBOSE 1-METHYLPHOSPHONATE 5-TRIPHOSPHATE DIPHOSPHATASE"/>
    <property type="match status" value="1"/>
</dbReference>
<reference evidence="3 4" key="1">
    <citation type="journal article" date="2019" name="Int. J. Syst. Evol. Microbiol.">
        <title>The Global Catalogue of Microorganisms (GCM) 10K type strain sequencing project: providing services to taxonomists for standard genome sequencing and annotation.</title>
        <authorList>
            <consortium name="The Broad Institute Genomics Platform"/>
            <consortium name="The Broad Institute Genome Sequencing Center for Infectious Disease"/>
            <person name="Wu L."/>
            <person name="Ma J."/>
        </authorList>
    </citation>
    <scope>NUCLEOTIDE SEQUENCE [LARGE SCALE GENOMIC DNA]</scope>
    <source>
        <strain evidence="3 4">PSR21</strain>
    </source>
</reference>
<dbReference type="Pfam" id="PF01979">
    <property type="entry name" value="Amidohydro_1"/>
    <property type="match status" value="1"/>
</dbReference>
<keyword evidence="4" id="KW-1185">Reference proteome</keyword>
<evidence type="ECO:0000259" key="2">
    <source>
        <dbReference type="Pfam" id="PF01979"/>
    </source>
</evidence>
<feature type="region of interest" description="Disordered" evidence="1">
    <location>
        <begin position="127"/>
        <end position="155"/>
    </location>
</feature>
<dbReference type="InterPro" id="IPR011059">
    <property type="entry name" value="Metal-dep_hydrolase_composite"/>
</dbReference>
<dbReference type="Proteomes" id="UP001596547">
    <property type="component" value="Unassembled WGS sequence"/>
</dbReference>
<evidence type="ECO:0000313" key="4">
    <source>
        <dbReference type="Proteomes" id="UP001596547"/>
    </source>
</evidence>
<dbReference type="InterPro" id="IPR006680">
    <property type="entry name" value="Amidohydro-rel"/>
</dbReference>
<accession>A0ABD6A8S6</accession>
<dbReference type="AlphaFoldDB" id="A0ABD6A8S6"/>
<protein>
    <submittedName>
        <fullName evidence="3">Amidohydrolase family protein</fullName>
    </submittedName>
</protein>
<name>A0ABD6A8S6_9EURY</name>
<dbReference type="InterPro" id="IPR051781">
    <property type="entry name" value="Metallo-dep_Hydrolase"/>
</dbReference>